<accession>A0A318XWQ8</accession>
<evidence type="ECO:0000313" key="2">
    <source>
        <dbReference type="EMBL" id="PYG86804.1"/>
    </source>
</evidence>
<gene>
    <name evidence="3" type="ORF">LY28_02146</name>
    <name evidence="2" type="ORF">LY28_02622</name>
    <name evidence="1" type="ORF">LY28_03660</name>
</gene>
<comment type="caution">
    <text evidence="3">The sequence shown here is derived from an EMBL/GenBank/DDBJ whole genome shotgun (WGS) entry which is preliminary data.</text>
</comment>
<dbReference type="InterPro" id="IPR003615">
    <property type="entry name" value="HNH_nuc"/>
</dbReference>
<dbReference type="EMBL" id="QKMR01000012">
    <property type="protein sequence ID" value="PYG87242.1"/>
    <property type="molecule type" value="Genomic_DNA"/>
</dbReference>
<dbReference type="AlphaFoldDB" id="A0A318XWQ8"/>
<sequence>GNMHCHHKTPYHKCKDDSYSNLVLVTMNVHQLLHAKKPETIQFYLDIIKPDKKQMTKINRLRKMLELASI</sequence>
<dbReference type="EMBL" id="QKMR01000016">
    <property type="protein sequence ID" value="PYG86804.1"/>
    <property type="molecule type" value="Genomic_DNA"/>
</dbReference>
<reference evidence="3 4" key="1">
    <citation type="submission" date="2018-06" db="EMBL/GenBank/DDBJ databases">
        <title>Genomic Encyclopedia of Type Strains, Phase I: the one thousand microbial genomes (KMG-I) project.</title>
        <authorList>
            <person name="Kyrpides N."/>
        </authorList>
    </citation>
    <scope>NUCLEOTIDE SEQUENCE [LARGE SCALE GENOMIC DNA]</scope>
    <source>
        <strain evidence="3 4">DSM 19573</strain>
    </source>
</reference>
<dbReference type="EMBL" id="QKMR01000034">
    <property type="protein sequence ID" value="PYG84297.1"/>
    <property type="molecule type" value="Genomic_DNA"/>
</dbReference>
<evidence type="ECO:0008006" key="5">
    <source>
        <dbReference type="Google" id="ProtNLM"/>
    </source>
</evidence>
<evidence type="ECO:0000313" key="1">
    <source>
        <dbReference type="EMBL" id="PYG84297.1"/>
    </source>
</evidence>
<name>A0A318XWQ8_9FIRM</name>
<dbReference type="Gene3D" id="1.10.30.50">
    <property type="match status" value="1"/>
</dbReference>
<proteinExistence type="predicted"/>
<evidence type="ECO:0000313" key="3">
    <source>
        <dbReference type="EMBL" id="PYG87242.1"/>
    </source>
</evidence>
<dbReference type="Proteomes" id="UP000248132">
    <property type="component" value="Unassembled WGS sequence"/>
</dbReference>
<organism evidence="3 4">
    <name type="scientific">Ruminiclostridium sufflavum DSM 19573</name>
    <dbReference type="NCBI Taxonomy" id="1121337"/>
    <lineage>
        <taxon>Bacteria</taxon>
        <taxon>Bacillati</taxon>
        <taxon>Bacillota</taxon>
        <taxon>Clostridia</taxon>
        <taxon>Eubacteriales</taxon>
        <taxon>Oscillospiraceae</taxon>
        <taxon>Ruminiclostridium</taxon>
    </lineage>
</organism>
<protein>
    <recommendedName>
        <fullName evidence="5">HNH endonuclease</fullName>
    </recommendedName>
</protein>
<evidence type="ECO:0000313" key="4">
    <source>
        <dbReference type="Proteomes" id="UP000248132"/>
    </source>
</evidence>
<dbReference type="CDD" id="cd00085">
    <property type="entry name" value="HNHc"/>
    <property type="match status" value="1"/>
</dbReference>
<feature type="non-terminal residue" evidence="3">
    <location>
        <position position="1"/>
    </location>
</feature>
<keyword evidence="4" id="KW-1185">Reference proteome</keyword>